<protein>
    <submittedName>
        <fullName evidence="4">Putative transient receptor potential channel 2 (inferred by orthology to a S. mansoni protein)</fullName>
    </submittedName>
</protein>
<feature type="domain" description="DNA-repair protein Xrcc1 N-terminal" evidence="1">
    <location>
        <begin position="1"/>
        <end position="127"/>
    </location>
</feature>
<proteinExistence type="predicted"/>
<dbReference type="PANTHER" id="PTHR11370">
    <property type="entry name" value="DNA-REPAIR PROTEIN XRCC1"/>
    <property type="match status" value="1"/>
</dbReference>
<dbReference type="Pfam" id="PF01834">
    <property type="entry name" value="XRCC1_N"/>
    <property type="match status" value="1"/>
</dbReference>
<dbReference type="InterPro" id="IPR002706">
    <property type="entry name" value="Xrcc1_N"/>
</dbReference>
<dbReference type="GO" id="GO:0005634">
    <property type="term" value="C:nucleus"/>
    <property type="evidence" value="ECO:0007669"/>
    <property type="project" value="InterPro"/>
</dbReference>
<dbReference type="GO" id="GO:0006284">
    <property type="term" value="P:base-excision repair"/>
    <property type="evidence" value="ECO:0007669"/>
    <property type="project" value="TreeGrafter"/>
</dbReference>
<dbReference type="AlphaFoldDB" id="A0A0M3KFS3"/>
<evidence type="ECO:0000313" key="2">
    <source>
        <dbReference type="EMBL" id="VDK68234.1"/>
    </source>
</evidence>
<evidence type="ECO:0000259" key="1">
    <source>
        <dbReference type="Pfam" id="PF01834"/>
    </source>
</evidence>
<accession>A0A0M3KFS3</accession>
<dbReference type="PANTHER" id="PTHR11370:SF5">
    <property type="entry name" value="DNA REPAIR PROTEIN XRCC1"/>
    <property type="match status" value="1"/>
</dbReference>
<gene>
    <name evidence="2" type="ORF">ASIM_LOCUS19221</name>
</gene>
<dbReference type="OrthoDB" id="25840at2759"/>
<sequence>MPAAKFKFIVSSSDSLQGFEAENLLSDGRARTKWKGKAGVPMNSVILQMDREHLISSIDVGNESSALIEILVAKSCEYQPIYHTIVPSSSFMNPIESRSSKNCNRVRMFSSFDMIPAVSKQKWDLIK</sequence>
<dbReference type="WBParaSite" id="ASIM_0001983401-mRNA-1">
    <property type="protein sequence ID" value="ASIM_0001983401-mRNA-1"/>
    <property type="gene ID" value="ASIM_0001983401"/>
</dbReference>
<dbReference type="Proteomes" id="UP000267096">
    <property type="component" value="Unassembled WGS sequence"/>
</dbReference>
<dbReference type="InterPro" id="IPR008979">
    <property type="entry name" value="Galactose-bd-like_sf"/>
</dbReference>
<keyword evidence="3" id="KW-1185">Reference proteome</keyword>
<organism evidence="4">
    <name type="scientific">Anisakis simplex</name>
    <name type="common">Herring worm</name>
    <dbReference type="NCBI Taxonomy" id="6269"/>
    <lineage>
        <taxon>Eukaryota</taxon>
        <taxon>Metazoa</taxon>
        <taxon>Ecdysozoa</taxon>
        <taxon>Nematoda</taxon>
        <taxon>Chromadorea</taxon>
        <taxon>Rhabditida</taxon>
        <taxon>Spirurina</taxon>
        <taxon>Ascaridomorpha</taxon>
        <taxon>Ascaridoidea</taxon>
        <taxon>Anisakidae</taxon>
        <taxon>Anisakis</taxon>
        <taxon>Anisakis simplex complex</taxon>
    </lineage>
</organism>
<dbReference type="EMBL" id="UYRR01036853">
    <property type="protein sequence ID" value="VDK68234.1"/>
    <property type="molecule type" value="Genomic_DNA"/>
</dbReference>
<reference evidence="4" key="1">
    <citation type="submission" date="2017-02" db="UniProtKB">
        <authorList>
            <consortium name="WormBaseParasite"/>
        </authorList>
    </citation>
    <scope>IDENTIFICATION</scope>
</reference>
<dbReference type="GO" id="GO:0003684">
    <property type="term" value="F:damaged DNA binding"/>
    <property type="evidence" value="ECO:0007669"/>
    <property type="project" value="InterPro"/>
</dbReference>
<reference evidence="2 3" key="2">
    <citation type="submission" date="2018-11" db="EMBL/GenBank/DDBJ databases">
        <authorList>
            <consortium name="Pathogen Informatics"/>
        </authorList>
    </citation>
    <scope>NUCLEOTIDE SEQUENCE [LARGE SCALE GENOMIC DNA]</scope>
</reference>
<name>A0A0M3KFS3_ANISI</name>
<dbReference type="Gene3D" id="2.60.120.260">
    <property type="entry name" value="Galactose-binding domain-like"/>
    <property type="match status" value="1"/>
</dbReference>
<dbReference type="SUPFAM" id="SSF49785">
    <property type="entry name" value="Galactose-binding domain-like"/>
    <property type="match status" value="1"/>
</dbReference>
<dbReference type="GO" id="GO:0000012">
    <property type="term" value="P:single strand break repair"/>
    <property type="evidence" value="ECO:0007669"/>
    <property type="project" value="InterPro"/>
</dbReference>
<evidence type="ECO:0000313" key="4">
    <source>
        <dbReference type="WBParaSite" id="ASIM_0001983401-mRNA-1"/>
    </source>
</evidence>
<evidence type="ECO:0000313" key="3">
    <source>
        <dbReference type="Proteomes" id="UP000267096"/>
    </source>
</evidence>